<evidence type="ECO:0000256" key="8">
    <source>
        <dbReference type="ARBA" id="ARBA00022909"/>
    </source>
</evidence>
<dbReference type="GO" id="GO:0003848">
    <property type="term" value="F:2-amino-4-hydroxy-6-hydroxymethyldihydropteridine diphosphokinase activity"/>
    <property type="evidence" value="ECO:0007669"/>
    <property type="project" value="UniProtKB-EC"/>
</dbReference>
<dbReference type="Proteomes" id="UP001332192">
    <property type="component" value="Chromosome"/>
</dbReference>
<keyword evidence="5" id="KW-0547">Nucleotide-binding</keyword>
<keyword evidence="8" id="KW-0289">Folate biosynthesis</keyword>
<accession>A0ABZ1C244</accession>
<comment type="catalytic activity">
    <reaction evidence="1">
        <text>6-hydroxymethyl-7,8-dihydropterin + ATP = (7,8-dihydropterin-6-yl)methyl diphosphate + AMP + H(+)</text>
        <dbReference type="Rhea" id="RHEA:11412"/>
        <dbReference type="ChEBI" id="CHEBI:15378"/>
        <dbReference type="ChEBI" id="CHEBI:30616"/>
        <dbReference type="ChEBI" id="CHEBI:44841"/>
        <dbReference type="ChEBI" id="CHEBI:72950"/>
        <dbReference type="ChEBI" id="CHEBI:456215"/>
        <dbReference type="EC" id="2.7.6.3"/>
    </reaction>
</comment>
<evidence type="ECO:0000256" key="4">
    <source>
        <dbReference type="ARBA" id="ARBA00022679"/>
    </source>
</evidence>
<evidence type="ECO:0000256" key="1">
    <source>
        <dbReference type="ARBA" id="ARBA00000198"/>
    </source>
</evidence>
<dbReference type="InterPro" id="IPR035907">
    <property type="entry name" value="Hppk_sf"/>
</dbReference>
<dbReference type="SUPFAM" id="SSF55083">
    <property type="entry name" value="6-hydroxymethyl-7,8-dihydropterin pyrophosphokinase, HPPK"/>
    <property type="match status" value="1"/>
</dbReference>
<evidence type="ECO:0000256" key="3">
    <source>
        <dbReference type="ARBA" id="ARBA00013253"/>
    </source>
</evidence>
<organism evidence="10 11">
    <name type="scientific">Carboxydichorda subterranea</name>
    <dbReference type="NCBI Taxonomy" id="3109565"/>
    <lineage>
        <taxon>Bacteria</taxon>
        <taxon>Bacillati</taxon>
        <taxon>Bacillota</taxon>
        <taxon>Limnochordia</taxon>
        <taxon>Limnochordales</taxon>
        <taxon>Geochordaceae</taxon>
        <taxon>Carboxydichorda</taxon>
    </lineage>
</organism>
<dbReference type="Gene3D" id="3.30.70.560">
    <property type="entry name" value="7,8-Dihydro-6-hydroxymethylpterin-pyrophosphokinase HPPK"/>
    <property type="match status" value="1"/>
</dbReference>
<evidence type="ECO:0000256" key="7">
    <source>
        <dbReference type="ARBA" id="ARBA00022840"/>
    </source>
</evidence>
<keyword evidence="11" id="KW-1185">Reference proteome</keyword>
<dbReference type="CDD" id="cd00483">
    <property type="entry name" value="HPPK"/>
    <property type="match status" value="1"/>
</dbReference>
<name>A0ABZ1C244_9FIRM</name>
<dbReference type="EMBL" id="CP141615">
    <property type="protein sequence ID" value="WRP18974.1"/>
    <property type="molecule type" value="Genomic_DNA"/>
</dbReference>
<dbReference type="InterPro" id="IPR000550">
    <property type="entry name" value="Hppk"/>
</dbReference>
<gene>
    <name evidence="10" type="primary">folK</name>
    <name evidence="10" type="ORF">U7230_12395</name>
</gene>
<keyword evidence="6" id="KW-0418">Kinase</keyword>
<dbReference type="EC" id="2.7.6.3" evidence="3"/>
<dbReference type="PANTHER" id="PTHR43071">
    <property type="entry name" value="2-AMINO-4-HYDROXY-6-HYDROXYMETHYLDIHYDROPTERIDINE PYROPHOSPHOKINASE"/>
    <property type="match status" value="1"/>
</dbReference>
<dbReference type="Pfam" id="PF01288">
    <property type="entry name" value="HPPK"/>
    <property type="match status" value="1"/>
</dbReference>
<evidence type="ECO:0000256" key="5">
    <source>
        <dbReference type="ARBA" id="ARBA00022741"/>
    </source>
</evidence>
<evidence type="ECO:0000256" key="6">
    <source>
        <dbReference type="ARBA" id="ARBA00022777"/>
    </source>
</evidence>
<protein>
    <recommendedName>
        <fullName evidence="3">2-amino-4-hydroxy-6-hydroxymethyldihydropteridine diphosphokinase</fullName>
        <ecNumber evidence="3">2.7.6.3</ecNumber>
    </recommendedName>
</protein>
<dbReference type="PROSITE" id="PS00794">
    <property type="entry name" value="HPPK"/>
    <property type="match status" value="1"/>
</dbReference>
<keyword evidence="4 10" id="KW-0808">Transferase</keyword>
<evidence type="ECO:0000313" key="11">
    <source>
        <dbReference type="Proteomes" id="UP001332192"/>
    </source>
</evidence>
<comment type="pathway">
    <text evidence="2">Cofactor biosynthesis; tetrahydrofolate biosynthesis; 2-amino-4-hydroxy-6-hydroxymethyl-7,8-dihydropteridine diphosphate from 7,8-dihydroneopterin triphosphate: step 4/4.</text>
</comment>
<proteinExistence type="predicted"/>
<evidence type="ECO:0000259" key="9">
    <source>
        <dbReference type="PROSITE" id="PS00794"/>
    </source>
</evidence>
<sequence>MDDPSVPVYVGLGSNLGDRAGHLARAVEMLAALPRTTVARVSSLYETKPWGLAGQPDFLNAVALLETALDPRSLLLHALAIESRLGRVRTVRWGPRTVDIDLLVYDHLTLRDPELTLPHPRMLQRAFVLVPLAEIAPGLVVAGRTVADHLAALGDVGDEVRPAGALPEGGRRSLPGL</sequence>
<dbReference type="PANTHER" id="PTHR43071:SF1">
    <property type="entry name" value="2-AMINO-4-HYDROXY-6-HYDROXYMETHYLDIHYDROPTERIDINE PYROPHOSPHOKINASE"/>
    <property type="match status" value="1"/>
</dbReference>
<keyword evidence="7" id="KW-0067">ATP-binding</keyword>
<evidence type="ECO:0000256" key="2">
    <source>
        <dbReference type="ARBA" id="ARBA00005051"/>
    </source>
</evidence>
<feature type="domain" description="7,8-dihydro-6-hydroxymethylpterin-pyrophosphokinase" evidence="9">
    <location>
        <begin position="92"/>
        <end position="103"/>
    </location>
</feature>
<dbReference type="RefSeq" id="WP_324718244.1">
    <property type="nucleotide sequence ID" value="NZ_CP141615.1"/>
</dbReference>
<reference evidence="10 11" key="1">
    <citation type="journal article" date="2024" name="Front. Microbiol.">
        <title>Novel thermophilic genera Geochorda gen. nov. and Carboxydochorda gen. nov. from the deep terrestrial subsurface reveal the ecophysiological diversity in the class Limnochordia.</title>
        <authorList>
            <person name="Karnachuk O.V."/>
            <person name="Lukina A.P."/>
            <person name="Avakyan M.R."/>
            <person name="Kadnikov V.V."/>
            <person name="Begmatov S."/>
            <person name="Beletsky A.V."/>
            <person name="Vlasova K.G."/>
            <person name="Novikov A.A."/>
            <person name="Shcherbakova V.A."/>
            <person name="Mardanov A.V."/>
            <person name="Ravin N.V."/>
        </authorList>
    </citation>
    <scope>NUCLEOTIDE SEQUENCE [LARGE SCALE GENOMIC DNA]</scope>
    <source>
        <strain evidence="10 11">L945</strain>
    </source>
</reference>
<evidence type="ECO:0000313" key="10">
    <source>
        <dbReference type="EMBL" id="WRP18974.1"/>
    </source>
</evidence>
<dbReference type="NCBIfam" id="TIGR01498">
    <property type="entry name" value="folK"/>
    <property type="match status" value="1"/>
</dbReference>